<dbReference type="PRINTS" id="PR00133">
    <property type="entry name" value="GLHYDRLASE3"/>
</dbReference>
<dbReference type="PROSITE" id="PS51820">
    <property type="entry name" value="PA14"/>
    <property type="match status" value="1"/>
</dbReference>
<dbReference type="InterPro" id="IPR017853">
    <property type="entry name" value="GH"/>
</dbReference>
<accession>A0A1M5GDW1</accession>
<feature type="chain" id="PRO_5012160562" evidence="4">
    <location>
        <begin position="28"/>
        <end position="885"/>
    </location>
</feature>
<dbReference type="Pfam" id="PF01915">
    <property type="entry name" value="Glyco_hydro_3_C"/>
    <property type="match status" value="1"/>
</dbReference>
<reference evidence="6 7" key="1">
    <citation type="submission" date="2016-11" db="EMBL/GenBank/DDBJ databases">
        <authorList>
            <person name="Jaros S."/>
            <person name="Januszkiewicz K."/>
            <person name="Wedrychowicz H."/>
        </authorList>
    </citation>
    <scope>NUCLEOTIDE SEQUENCE [LARGE SCALE GENOMIC DNA]</scope>
    <source>
        <strain evidence="6 7">DSM 26991</strain>
    </source>
</reference>
<name>A0A1M5GDW1_9BACE</name>
<keyword evidence="2 4" id="KW-0732">Signal</keyword>
<evidence type="ECO:0000256" key="4">
    <source>
        <dbReference type="SAM" id="SignalP"/>
    </source>
</evidence>
<dbReference type="AlphaFoldDB" id="A0A1M5GDW1"/>
<dbReference type="InterPro" id="IPR044993">
    <property type="entry name" value="BXL"/>
</dbReference>
<dbReference type="InterPro" id="IPR013783">
    <property type="entry name" value="Ig-like_fold"/>
</dbReference>
<dbReference type="SMART" id="SM00758">
    <property type="entry name" value="PA14"/>
    <property type="match status" value="1"/>
</dbReference>
<gene>
    <name evidence="6" type="ORF">SAMN05444405_12028</name>
</gene>
<dbReference type="SUPFAM" id="SSF52279">
    <property type="entry name" value="Beta-D-glucan exohydrolase, C-terminal domain"/>
    <property type="match status" value="1"/>
</dbReference>
<dbReference type="GO" id="GO:0045493">
    <property type="term" value="P:xylan catabolic process"/>
    <property type="evidence" value="ECO:0007669"/>
    <property type="project" value="InterPro"/>
</dbReference>
<dbReference type="GO" id="GO:0009044">
    <property type="term" value="F:xylan 1,4-beta-xylosidase activity"/>
    <property type="evidence" value="ECO:0007669"/>
    <property type="project" value="InterPro"/>
</dbReference>
<dbReference type="Pfam" id="PF14310">
    <property type="entry name" value="Fn3-like"/>
    <property type="match status" value="1"/>
</dbReference>
<dbReference type="Pfam" id="PF07691">
    <property type="entry name" value="PA14"/>
    <property type="match status" value="1"/>
</dbReference>
<dbReference type="Gene3D" id="3.40.50.1700">
    <property type="entry name" value="Glycoside hydrolase family 3 C-terminal domain"/>
    <property type="match status" value="2"/>
</dbReference>
<dbReference type="PANTHER" id="PTHR42721">
    <property type="entry name" value="SUGAR HYDROLASE-RELATED"/>
    <property type="match status" value="1"/>
</dbReference>
<dbReference type="SUPFAM" id="SSF56988">
    <property type="entry name" value="Anthrax protective antigen"/>
    <property type="match status" value="1"/>
</dbReference>
<dbReference type="Pfam" id="PF00933">
    <property type="entry name" value="Glyco_hydro_3"/>
    <property type="match status" value="1"/>
</dbReference>
<dbReference type="Gene3D" id="3.20.20.300">
    <property type="entry name" value="Glycoside hydrolase, family 3, N-terminal domain"/>
    <property type="match status" value="1"/>
</dbReference>
<feature type="domain" description="PA14" evidence="5">
    <location>
        <begin position="466"/>
        <end position="607"/>
    </location>
</feature>
<evidence type="ECO:0000259" key="5">
    <source>
        <dbReference type="PROSITE" id="PS51820"/>
    </source>
</evidence>
<dbReference type="RefSeq" id="WP_073403824.1">
    <property type="nucleotide sequence ID" value="NZ_FQTV01000020.1"/>
</dbReference>
<dbReference type="GO" id="GO:0031222">
    <property type="term" value="P:arabinan catabolic process"/>
    <property type="evidence" value="ECO:0007669"/>
    <property type="project" value="TreeGrafter"/>
</dbReference>
<dbReference type="InterPro" id="IPR036881">
    <property type="entry name" value="Glyco_hydro_3_C_sf"/>
</dbReference>
<sequence>MRIIKAQKYCKYLLLAFGLISLGTSSAKIPPYKNTSLSFEKRTEDLVSRMTLAEKVEIVRYDSPAIPRLGIPAHNFWNECLHGVARSGRATVFPQAIGMASMWDSNEMFTIANAISDEARAKHHEYASRGKRGIYQGLTYWTPNINIFRDPRWGRGMETYGEDPYLTGELAVPFIKGLQGDDSKYYKLIATAKHFAVHSGPESTRHSFDVWPNDYDMAETYTPHFKKTVTDAKVYSVMCAYQSFRGAPCCGNKFLEGMLRNQWGFKGYIVSDCWAIRDFYEKKGHHIVATPQEAAAMAIKSGTDLNCGDTYIHLAEAVKQGLVTEKELDVSVKRIILARMKLGQFDPQEMVKYSKIPYSVVDSKEHQTLADDAARKSIVLLKNNNNLLPLSKNVKKVAVIGPNADDLEVLLGNYNGYPTHPKTPLTGLREKLPNAEVTFAQGCQLAEKLPYFTAVPTDYLYTDATMQQKGLKADYYNNSNWKGAAVHSRIDKNVNFIWRTTPPFKDLKYDHFSVKWSGVLVPPVTGEYALGGEGFSGFNLYVNDKLISQWNDIHHPRKLYELMTLEAGKAYNIRLEYTQNNTEYSIMRFLWDTPKPNLKQEAIELAKSSDVVILCMGLSPLLEGEEMPVKVEGFSGGDRLDIKLPNTQTDLIREIQKLGKPTVLVLLNGSALAFNWENENIPAIVEAWYPGQGGGKAIADVLFGDYNPAGRLPLTFYKSIDQIPAFTEYDMTGKTYRYFKGEPLYEFGYGLSYSTFEYALKNVPSTIKAGENIKVTAEVKNTGKLDGDEVIELYVSLPDSKLKTAIRSLQGFKRIHLKAGEVKEVEFELKPIQISARNNDNFAVVEAGTVQISVGGKQPDAKSIASRQVVQQNIQVTGNTYYIQE</sequence>
<keyword evidence="7" id="KW-1185">Reference proteome</keyword>
<dbReference type="Gene3D" id="2.60.40.10">
    <property type="entry name" value="Immunoglobulins"/>
    <property type="match status" value="1"/>
</dbReference>
<dbReference type="SUPFAM" id="SSF51445">
    <property type="entry name" value="(Trans)glycosidases"/>
    <property type="match status" value="1"/>
</dbReference>
<evidence type="ECO:0000313" key="6">
    <source>
        <dbReference type="EMBL" id="SHG01691.1"/>
    </source>
</evidence>
<proteinExistence type="inferred from homology"/>
<dbReference type="InterPro" id="IPR011658">
    <property type="entry name" value="PA14_dom"/>
</dbReference>
<dbReference type="Proteomes" id="UP000184509">
    <property type="component" value="Unassembled WGS sequence"/>
</dbReference>
<evidence type="ECO:0000256" key="2">
    <source>
        <dbReference type="ARBA" id="ARBA00022729"/>
    </source>
</evidence>
<feature type="signal peptide" evidence="4">
    <location>
        <begin position="1"/>
        <end position="27"/>
    </location>
</feature>
<evidence type="ECO:0000256" key="1">
    <source>
        <dbReference type="ARBA" id="ARBA00005336"/>
    </source>
</evidence>
<dbReference type="InterPro" id="IPR026891">
    <property type="entry name" value="Fn3-like"/>
</dbReference>
<evidence type="ECO:0000256" key="3">
    <source>
        <dbReference type="ARBA" id="ARBA00022801"/>
    </source>
</evidence>
<dbReference type="GO" id="GO:0046556">
    <property type="term" value="F:alpha-L-arabinofuranosidase activity"/>
    <property type="evidence" value="ECO:0007669"/>
    <property type="project" value="TreeGrafter"/>
</dbReference>
<dbReference type="OrthoDB" id="9805821at2"/>
<evidence type="ECO:0000313" key="7">
    <source>
        <dbReference type="Proteomes" id="UP000184509"/>
    </source>
</evidence>
<comment type="similarity">
    <text evidence="1">Belongs to the glycosyl hydrolase 3 family.</text>
</comment>
<protein>
    <submittedName>
        <fullName evidence="6">Beta-glucosidase</fullName>
    </submittedName>
</protein>
<dbReference type="InterPro" id="IPR037524">
    <property type="entry name" value="PA14/GLEYA"/>
</dbReference>
<organism evidence="6 7">
    <name type="scientific">Bacteroides luti</name>
    <dbReference type="NCBI Taxonomy" id="1297750"/>
    <lineage>
        <taxon>Bacteria</taxon>
        <taxon>Pseudomonadati</taxon>
        <taxon>Bacteroidota</taxon>
        <taxon>Bacteroidia</taxon>
        <taxon>Bacteroidales</taxon>
        <taxon>Bacteroidaceae</taxon>
        <taxon>Bacteroides</taxon>
    </lineage>
</organism>
<dbReference type="PANTHER" id="PTHR42721:SF3">
    <property type="entry name" value="BETA-D-XYLOSIDASE 5-RELATED"/>
    <property type="match status" value="1"/>
</dbReference>
<dbReference type="InterPro" id="IPR001764">
    <property type="entry name" value="Glyco_hydro_3_N"/>
</dbReference>
<dbReference type="STRING" id="1297750.SAMN05444405_12028"/>
<keyword evidence="3" id="KW-0378">Hydrolase</keyword>
<dbReference type="EMBL" id="FQTV01000020">
    <property type="protein sequence ID" value="SHG01691.1"/>
    <property type="molecule type" value="Genomic_DNA"/>
</dbReference>
<dbReference type="SMART" id="SM01217">
    <property type="entry name" value="Fn3_like"/>
    <property type="match status" value="1"/>
</dbReference>
<dbReference type="InterPro" id="IPR002772">
    <property type="entry name" value="Glyco_hydro_3_C"/>
</dbReference>
<dbReference type="InterPro" id="IPR036962">
    <property type="entry name" value="Glyco_hydro_3_N_sf"/>
</dbReference>